<feature type="transmembrane region" description="Helical" evidence="2">
    <location>
        <begin position="12"/>
        <end position="32"/>
    </location>
</feature>
<dbReference type="EMBL" id="CP121694">
    <property type="protein sequence ID" value="WRO23336.1"/>
    <property type="molecule type" value="Genomic_DNA"/>
</dbReference>
<feature type="coiled-coil region" evidence="1">
    <location>
        <begin position="38"/>
        <end position="76"/>
    </location>
</feature>
<proteinExistence type="predicted"/>
<feature type="domain" description="Sporulation membrane protein YtrI C-terminal" evidence="3">
    <location>
        <begin position="96"/>
        <end position="159"/>
    </location>
</feature>
<dbReference type="InterPro" id="IPR058620">
    <property type="entry name" value="YtrI_C"/>
</dbReference>
<evidence type="ECO:0000259" key="3">
    <source>
        <dbReference type="Pfam" id="PF26347"/>
    </source>
</evidence>
<keyword evidence="2" id="KW-1133">Transmembrane helix</keyword>
<protein>
    <recommendedName>
        <fullName evidence="3">Sporulation membrane protein YtrI C-terminal domain-containing protein</fullName>
    </recommendedName>
</protein>
<dbReference type="RefSeq" id="WP_366922718.1">
    <property type="nucleotide sequence ID" value="NZ_CP121694.1"/>
</dbReference>
<name>A0AAU0UQF5_9FIRM</name>
<keyword evidence="1" id="KW-0175">Coiled coil</keyword>
<organism evidence="4 5">
    <name type="scientific">Metallumcola ferriviriculae</name>
    <dbReference type="NCBI Taxonomy" id="3039180"/>
    <lineage>
        <taxon>Bacteria</taxon>
        <taxon>Bacillati</taxon>
        <taxon>Bacillota</taxon>
        <taxon>Clostridia</taxon>
        <taxon>Neomoorellales</taxon>
        <taxon>Desulfitibacteraceae</taxon>
        <taxon>Metallumcola</taxon>
    </lineage>
</organism>
<evidence type="ECO:0000256" key="2">
    <source>
        <dbReference type="SAM" id="Phobius"/>
    </source>
</evidence>
<keyword evidence="2" id="KW-0472">Membrane</keyword>
<dbReference type="Proteomes" id="UP001329915">
    <property type="component" value="Chromosome"/>
</dbReference>
<dbReference type="Pfam" id="PF26347">
    <property type="entry name" value="YtrI_sporulation"/>
    <property type="match status" value="1"/>
</dbReference>
<keyword evidence="5" id="KW-1185">Reference proteome</keyword>
<sequence length="171" mass="19510">MGRFLVVKRKILLKLTAAFSLGLIIGMVFATINMGHTIDQLTIDKENLKNELAGVKKELKQIKENLEERKITAVNSIEAEVTFPEDIFNKYEGTSLQMELEKEVCEMLQSLNGKNIDRLDPDLIPQIIEGRHITVENRSFQLHVETAVISQQLKIYVLAKPKKITENKTTF</sequence>
<accession>A0AAU0UQF5</accession>
<dbReference type="KEGG" id="dbc:MFMK1_003193"/>
<evidence type="ECO:0000256" key="1">
    <source>
        <dbReference type="SAM" id="Coils"/>
    </source>
</evidence>
<gene>
    <name evidence="4" type="ORF">MFMK1_003193</name>
</gene>
<dbReference type="AlphaFoldDB" id="A0AAU0UQF5"/>
<evidence type="ECO:0000313" key="4">
    <source>
        <dbReference type="EMBL" id="WRO23336.1"/>
    </source>
</evidence>
<evidence type="ECO:0000313" key="5">
    <source>
        <dbReference type="Proteomes" id="UP001329915"/>
    </source>
</evidence>
<keyword evidence="2" id="KW-0812">Transmembrane</keyword>
<reference evidence="4 5" key="1">
    <citation type="submission" date="2023-04" db="EMBL/GenBank/DDBJ databases">
        <authorList>
            <person name="Hsu D."/>
        </authorList>
    </citation>
    <scope>NUCLEOTIDE SEQUENCE [LARGE SCALE GENOMIC DNA]</scope>
    <source>
        <strain evidence="4 5">MK1</strain>
    </source>
</reference>